<accession>A0A3B7MQZ3</accession>
<dbReference type="GO" id="GO:0004180">
    <property type="term" value="F:carboxypeptidase activity"/>
    <property type="evidence" value="ECO:0007669"/>
    <property type="project" value="UniProtKB-KW"/>
</dbReference>
<dbReference type="AlphaFoldDB" id="A0A3B7MQZ3"/>
<protein>
    <submittedName>
        <fullName evidence="1">Carboxypeptidase regulatory-like domain-containing protein</fullName>
    </submittedName>
</protein>
<sequence length="152" mass="17094">MIKKLVNPLLLLPLVIFLSSYTCIFGRKEGLKGNIYRVQGNQMPAPGEPSTRPQPFQTTLYIYELTNASQVKNAAQASFYTAINTKFIKEVRSDKKGAFKIKLPPGQYSLFVKKDNLFYANVYDDKNNIAPVAVIKGQYTIVEVKADYGAIY</sequence>
<evidence type="ECO:0000313" key="1">
    <source>
        <dbReference type="EMBL" id="AXY76964.1"/>
    </source>
</evidence>
<dbReference type="RefSeq" id="WP_119052840.1">
    <property type="nucleotide sequence ID" value="NZ_CP032157.1"/>
</dbReference>
<reference evidence="1 2" key="1">
    <citation type="submission" date="2018-09" db="EMBL/GenBank/DDBJ databases">
        <title>Genome sequencing of strain 6GH32-13.</title>
        <authorList>
            <person name="Weon H.-Y."/>
            <person name="Heo J."/>
            <person name="Kwon S.-W."/>
        </authorList>
    </citation>
    <scope>NUCLEOTIDE SEQUENCE [LARGE SCALE GENOMIC DNA]</scope>
    <source>
        <strain evidence="1 2">5GH32-13</strain>
    </source>
</reference>
<dbReference type="KEGG" id="pseg:D3H65_24560"/>
<proteinExistence type="predicted"/>
<dbReference type="Proteomes" id="UP000263900">
    <property type="component" value="Chromosome"/>
</dbReference>
<keyword evidence="1" id="KW-0645">Protease</keyword>
<name>A0A3B7MQZ3_9BACT</name>
<dbReference type="EMBL" id="CP032157">
    <property type="protein sequence ID" value="AXY76964.1"/>
    <property type="molecule type" value="Genomic_DNA"/>
</dbReference>
<keyword evidence="1" id="KW-0121">Carboxypeptidase</keyword>
<gene>
    <name evidence="1" type="ORF">D3H65_24560</name>
</gene>
<organism evidence="1 2">
    <name type="scientific">Paraflavitalea soli</name>
    <dbReference type="NCBI Taxonomy" id="2315862"/>
    <lineage>
        <taxon>Bacteria</taxon>
        <taxon>Pseudomonadati</taxon>
        <taxon>Bacteroidota</taxon>
        <taxon>Chitinophagia</taxon>
        <taxon>Chitinophagales</taxon>
        <taxon>Chitinophagaceae</taxon>
        <taxon>Paraflavitalea</taxon>
    </lineage>
</organism>
<evidence type="ECO:0000313" key="2">
    <source>
        <dbReference type="Proteomes" id="UP000263900"/>
    </source>
</evidence>
<dbReference type="OrthoDB" id="956632at2"/>
<keyword evidence="2" id="KW-1185">Reference proteome</keyword>
<keyword evidence="1" id="KW-0378">Hydrolase</keyword>